<organism evidence="2 3">
    <name type="scientific">Carpinus fangiana</name>
    <dbReference type="NCBI Taxonomy" id="176857"/>
    <lineage>
        <taxon>Eukaryota</taxon>
        <taxon>Viridiplantae</taxon>
        <taxon>Streptophyta</taxon>
        <taxon>Embryophyta</taxon>
        <taxon>Tracheophyta</taxon>
        <taxon>Spermatophyta</taxon>
        <taxon>Magnoliopsida</taxon>
        <taxon>eudicotyledons</taxon>
        <taxon>Gunneridae</taxon>
        <taxon>Pentapetalae</taxon>
        <taxon>rosids</taxon>
        <taxon>fabids</taxon>
        <taxon>Fagales</taxon>
        <taxon>Betulaceae</taxon>
        <taxon>Carpinus</taxon>
    </lineage>
</organism>
<dbReference type="OrthoDB" id="1928787at2759"/>
<dbReference type="AlphaFoldDB" id="A0A5N6QGD9"/>
<dbReference type="EMBL" id="CM017321">
    <property type="protein sequence ID" value="KAE7997444.1"/>
    <property type="molecule type" value="Genomic_DNA"/>
</dbReference>
<reference evidence="2 3" key="1">
    <citation type="submission" date="2019-06" db="EMBL/GenBank/DDBJ databases">
        <title>A chromosomal-level reference genome of Carpinus fangiana (Coryloideae, Betulaceae).</title>
        <authorList>
            <person name="Yang X."/>
            <person name="Wang Z."/>
            <person name="Zhang L."/>
            <person name="Hao G."/>
            <person name="Liu J."/>
            <person name="Yang Y."/>
        </authorList>
    </citation>
    <scope>NUCLEOTIDE SEQUENCE [LARGE SCALE GENOMIC DNA]</scope>
    <source>
        <strain evidence="2">Cfa_2016G</strain>
        <tissue evidence="2">Leaf</tissue>
    </source>
</reference>
<gene>
    <name evidence="2" type="ORF">FH972_002082</name>
</gene>
<proteinExistence type="predicted"/>
<dbReference type="Proteomes" id="UP000327013">
    <property type="component" value="Chromosome 1"/>
</dbReference>
<name>A0A5N6QGD9_9ROSI</name>
<dbReference type="PANTHER" id="PTHR35461:SF1">
    <property type="entry name" value="LOW PROTEIN: ATP-DEPENDENT RNA HELICASE-LIKE PROTEIN"/>
    <property type="match status" value="1"/>
</dbReference>
<evidence type="ECO:0008006" key="4">
    <source>
        <dbReference type="Google" id="ProtNLM"/>
    </source>
</evidence>
<sequence length="226" mass="26126">MLHIRETIHKTKLCFYKTLQNLKSFCYGKCQKLPKLPSFNPFSCGGGRGSRKEYQIDQFYIKFCDEWEASLDKAKESYNTSLKASKEHKKEEEAEEEEEDACRGSFIKFSKQSPLKGNKQQGVEEEQKNKESPQIGKEESCSKKTNQGGLVLAQKMKDLEMMETDDVEHVLDVEEALHYYSRLTSPLYVDIVDKFFTDMYTEFSAPQVSNSINTSMRRFGSNSIRL</sequence>
<accession>A0A5N6QGD9</accession>
<feature type="region of interest" description="Disordered" evidence="1">
    <location>
        <begin position="80"/>
        <end position="143"/>
    </location>
</feature>
<feature type="compositionally biased region" description="Basic and acidic residues" evidence="1">
    <location>
        <begin position="125"/>
        <end position="142"/>
    </location>
</feature>
<evidence type="ECO:0000313" key="3">
    <source>
        <dbReference type="Proteomes" id="UP000327013"/>
    </source>
</evidence>
<protein>
    <recommendedName>
        <fullName evidence="4">OVATE domain-containing protein</fullName>
    </recommendedName>
</protein>
<keyword evidence="3" id="KW-1185">Reference proteome</keyword>
<feature type="compositionally biased region" description="Polar residues" evidence="1">
    <location>
        <begin position="110"/>
        <end position="121"/>
    </location>
</feature>
<evidence type="ECO:0000256" key="1">
    <source>
        <dbReference type="SAM" id="MobiDB-lite"/>
    </source>
</evidence>
<evidence type="ECO:0000313" key="2">
    <source>
        <dbReference type="EMBL" id="KAE7997444.1"/>
    </source>
</evidence>
<dbReference type="PANTHER" id="PTHR35461">
    <property type="entry name" value="BNAANNG14610D PROTEIN"/>
    <property type="match status" value="1"/>
</dbReference>